<dbReference type="SMART" id="SM00448">
    <property type="entry name" value="REC"/>
    <property type="match status" value="1"/>
</dbReference>
<dbReference type="Pfam" id="PF00072">
    <property type="entry name" value="Response_reg"/>
    <property type="match status" value="1"/>
</dbReference>
<dbReference type="PROSITE" id="PS50110">
    <property type="entry name" value="RESPONSE_REGULATORY"/>
    <property type="match status" value="1"/>
</dbReference>
<dbReference type="InterPro" id="IPR029787">
    <property type="entry name" value="Nucleotide_cyclase"/>
</dbReference>
<evidence type="ECO:0000313" key="9">
    <source>
        <dbReference type="Proteomes" id="UP000092840"/>
    </source>
</evidence>
<feature type="modified residue" description="4-aspartylphosphate" evidence="4">
    <location>
        <position position="60"/>
    </location>
</feature>
<sequence length="309" mass="34468">MLMDFFNLKNADVLVVDDQLSNIQLMNLLLKDHYNIYMARSGEEALEVVEKQVPDIILLDVTMPGMSGLEVCRLLKKKPLYENIPVIFITALGDTDDEIECWKAGCVDFVRKPINNYTLINRVKAHLTLKFQSDALRRIALTDGLTGVGNRRSFDLQSPELFEMCLDNALSCAVIMLDIDFFKGFNDCYGHLAGDDCLKLVAKTVEQQIPKGKGQLARYGGEEFVMMLTGLSEEKIEDVIKSILKSVVNLKVPHEQSLCSEYVTVTAGCAFVGRDANMPLEDVIHQADGLRYQAKQAGRNQFASVSMGS</sequence>
<dbReference type="Gene3D" id="3.30.70.270">
    <property type="match status" value="1"/>
</dbReference>
<protein>
    <recommendedName>
        <fullName evidence="2">diguanylate cyclase</fullName>
        <ecNumber evidence="2">2.7.7.65</ecNumber>
    </recommendedName>
</protein>
<dbReference type="SUPFAM" id="SSF55073">
    <property type="entry name" value="Nucleotide cyclase"/>
    <property type="match status" value="1"/>
</dbReference>
<dbReference type="PANTHER" id="PTHR45138:SF9">
    <property type="entry name" value="DIGUANYLATE CYCLASE DGCM-RELATED"/>
    <property type="match status" value="1"/>
</dbReference>
<dbReference type="InterPro" id="IPR011006">
    <property type="entry name" value="CheY-like_superfamily"/>
</dbReference>
<dbReference type="EC" id="2.7.7.65" evidence="2"/>
<proteinExistence type="predicted"/>
<reference evidence="7 10" key="1">
    <citation type="submission" date="2016-06" db="EMBL/GenBank/DDBJ databases">
        <authorList>
            <person name="Kjaerup R.B."/>
            <person name="Dalgaard T.S."/>
            <person name="Juul-Madsen H.R."/>
        </authorList>
    </citation>
    <scope>NUCLEOTIDE SEQUENCE [LARGE SCALE GENOMIC DNA]</scope>
    <source>
        <strain evidence="7 10">CECT 5115</strain>
    </source>
</reference>
<evidence type="ECO:0000256" key="4">
    <source>
        <dbReference type="PROSITE-ProRule" id="PRU00169"/>
    </source>
</evidence>
<dbReference type="CDD" id="cd01949">
    <property type="entry name" value="GGDEF"/>
    <property type="match status" value="1"/>
</dbReference>
<dbReference type="GO" id="GO:0052621">
    <property type="term" value="F:diguanylate cyclase activity"/>
    <property type="evidence" value="ECO:0007669"/>
    <property type="project" value="UniProtKB-EC"/>
</dbReference>
<dbReference type="PROSITE" id="PS50887">
    <property type="entry name" value="GGDEF"/>
    <property type="match status" value="1"/>
</dbReference>
<evidence type="ECO:0000313" key="7">
    <source>
        <dbReference type="EMBL" id="SBT17249.1"/>
    </source>
</evidence>
<dbReference type="AlphaFoldDB" id="A0A1C3JQE3"/>
<feature type="domain" description="Response regulatory" evidence="5">
    <location>
        <begin position="12"/>
        <end position="127"/>
    </location>
</feature>
<evidence type="ECO:0000259" key="5">
    <source>
        <dbReference type="PROSITE" id="PS50110"/>
    </source>
</evidence>
<comment type="catalytic activity">
    <reaction evidence="3">
        <text>2 GTP = 3',3'-c-di-GMP + 2 diphosphate</text>
        <dbReference type="Rhea" id="RHEA:24898"/>
        <dbReference type="ChEBI" id="CHEBI:33019"/>
        <dbReference type="ChEBI" id="CHEBI:37565"/>
        <dbReference type="ChEBI" id="CHEBI:58805"/>
        <dbReference type="EC" id="2.7.7.65"/>
    </reaction>
</comment>
<dbReference type="Proteomes" id="UP000092840">
    <property type="component" value="Unassembled WGS sequence"/>
</dbReference>
<dbReference type="Proteomes" id="UP000092871">
    <property type="component" value="Unassembled WGS sequence"/>
</dbReference>
<dbReference type="InterPro" id="IPR001789">
    <property type="entry name" value="Sig_transdc_resp-reg_receiver"/>
</dbReference>
<evidence type="ECO:0000313" key="10">
    <source>
        <dbReference type="Proteomes" id="UP000092871"/>
    </source>
</evidence>
<evidence type="ECO:0000256" key="3">
    <source>
        <dbReference type="ARBA" id="ARBA00034247"/>
    </source>
</evidence>
<dbReference type="EMBL" id="FLRB01000018">
    <property type="protein sequence ID" value="SBT22417.1"/>
    <property type="molecule type" value="Genomic_DNA"/>
</dbReference>
<dbReference type="Pfam" id="PF00990">
    <property type="entry name" value="GGDEF"/>
    <property type="match status" value="1"/>
</dbReference>
<feature type="domain" description="GGDEF" evidence="6">
    <location>
        <begin position="170"/>
        <end position="307"/>
    </location>
</feature>
<dbReference type="Gene3D" id="3.40.50.2300">
    <property type="match status" value="1"/>
</dbReference>
<evidence type="ECO:0000256" key="1">
    <source>
        <dbReference type="ARBA" id="ARBA00001946"/>
    </source>
</evidence>
<dbReference type="InterPro" id="IPR000160">
    <property type="entry name" value="GGDEF_dom"/>
</dbReference>
<comment type="cofactor">
    <cofactor evidence="1">
        <name>Mg(2+)</name>
        <dbReference type="ChEBI" id="CHEBI:18420"/>
    </cofactor>
</comment>
<name>A0A1C3JQE3_9GAMM</name>
<dbReference type="SUPFAM" id="SSF52172">
    <property type="entry name" value="CheY-like"/>
    <property type="match status" value="1"/>
</dbReference>
<dbReference type="GO" id="GO:0000160">
    <property type="term" value="P:phosphorelay signal transduction system"/>
    <property type="evidence" value="ECO:0007669"/>
    <property type="project" value="InterPro"/>
</dbReference>
<dbReference type="InterPro" id="IPR050469">
    <property type="entry name" value="Diguanylate_Cyclase"/>
</dbReference>
<organism evidence="7 10">
    <name type="scientific">Marinomonas gallaica</name>
    <dbReference type="NCBI Taxonomy" id="1806667"/>
    <lineage>
        <taxon>Bacteria</taxon>
        <taxon>Pseudomonadati</taxon>
        <taxon>Pseudomonadota</taxon>
        <taxon>Gammaproteobacteria</taxon>
        <taxon>Oceanospirillales</taxon>
        <taxon>Oceanospirillaceae</taxon>
        <taxon>Marinomonas</taxon>
    </lineage>
</organism>
<evidence type="ECO:0000256" key="2">
    <source>
        <dbReference type="ARBA" id="ARBA00012528"/>
    </source>
</evidence>
<dbReference type="EMBL" id="FLRA01000009">
    <property type="protein sequence ID" value="SBT17249.1"/>
    <property type="molecule type" value="Genomic_DNA"/>
</dbReference>
<gene>
    <name evidence="7" type="primary">cph2_5</name>
    <name evidence="8" type="synonym">cph2_7</name>
    <name evidence="7" type="ORF">MGA5115_01358</name>
    <name evidence="8" type="ORF">MGA5116_03037</name>
</gene>
<dbReference type="GO" id="GO:0005886">
    <property type="term" value="C:plasma membrane"/>
    <property type="evidence" value="ECO:0007669"/>
    <property type="project" value="TreeGrafter"/>
</dbReference>
<reference evidence="8 9" key="2">
    <citation type="submission" date="2016-06" db="EMBL/GenBank/DDBJ databases">
        <authorList>
            <person name="Rodrigo-Torres L."/>
            <person name="Arahal D.R."/>
        </authorList>
    </citation>
    <scope>NUCLEOTIDE SEQUENCE [LARGE SCALE GENOMIC DNA]</scope>
    <source>
        <strain evidence="8 9">CECT 5116</strain>
    </source>
</reference>
<dbReference type="PANTHER" id="PTHR45138">
    <property type="entry name" value="REGULATORY COMPONENTS OF SENSORY TRANSDUCTION SYSTEM"/>
    <property type="match status" value="1"/>
</dbReference>
<dbReference type="InterPro" id="IPR043128">
    <property type="entry name" value="Rev_trsase/Diguanyl_cyclase"/>
</dbReference>
<dbReference type="SMART" id="SM00267">
    <property type="entry name" value="GGDEF"/>
    <property type="match status" value="1"/>
</dbReference>
<dbReference type="OrthoDB" id="9812260at2"/>
<accession>A0A1C3JQE3</accession>
<dbReference type="GO" id="GO:1902201">
    <property type="term" value="P:negative regulation of bacterial-type flagellum-dependent cell motility"/>
    <property type="evidence" value="ECO:0007669"/>
    <property type="project" value="TreeGrafter"/>
</dbReference>
<keyword evidence="9" id="KW-1185">Reference proteome</keyword>
<dbReference type="NCBIfam" id="TIGR00254">
    <property type="entry name" value="GGDEF"/>
    <property type="match status" value="1"/>
</dbReference>
<dbReference type="GO" id="GO:0043709">
    <property type="term" value="P:cell adhesion involved in single-species biofilm formation"/>
    <property type="evidence" value="ECO:0007669"/>
    <property type="project" value="TreeGrafter"/>
</dbReference>
<evidence type="ECO:0000313" key="8">
    <source>
        <dbReference type="EMBL" id="SBT22417.1"/>
    </source>
</evidence>
<evidence type="ECO:0000259" key="6">
    <source>
        <dbReference type="PROSITE" id="PS50887"/>
    </source>
</evidence>
<dbReference type="FunFam" id="3.30.70.270:FF:000001">
    <property type="entry name" value="Diguanylate cyclase domain protein"/>
    <property type="match status" value="1"/>
</dbReference>
<keyword evidence="4" id="KW-0597">Phosphoprotein</keyword>